<protein>
    <submittedName>
        <fullName evidence="2">Uncharacterized protein</fullName>
    </submittedName>
</protein>
<dbReference type="EMBL" id="REGN01006881">
    <property type="protein sequence ID" value="RNA08009.1"/>
    <property type="molecule type" value="Genomic_DNA"/>
</dbReference>
<evidence type="ECO:0000313" key="3">
    <source>
        <dbReference type="Proteomes" id="UP000276133"/>
    </source>
</evidence>
<evidence type="ECO:0000256" key="1">
    <source>
        <dbReference type="SAM" id="Phobius"/>
    </source>
</evidence>
<dbReference type="AlphaFoldDB" id="A0A3M7Q9T3"/>
<proteinExistence type="predicted"/>
<evidence type="ECO:0000313" key="2">
    <source>
        <dbReference type="EMBL" id="RNA08009.1"/>
    </source>
</evidence>
<keyword evidence="3" id="KW-1185">Reference proteome</keyword>
<organism evidence="2 3">
    <name type="scientific">Brachionus plicatilis</name>
    <name type="common">Marine rotifer</name>
    <name type="synonym">Brachionus muelleri</name>
    <dbReference type="NCBI Taxonomy" id="10195"/>
    <lineage>
        <taxon>Eukaryota</taxon>
        <taxon>Metazoa</taxon>
        <taxon>Spiralia</taxon>
        <taxon>Gnathifera</taxon>
        <taxon>Rotifera</taxon>
        <taxon>Eurotatoria</taxon>
        <taxon>Monogononta</taxon>
        <taxon>Pseudotrocha</taxon>
        <taxon>Ploima</taxon>
        <taxon>Brachionidae</taxon>
        <taxon>Brachionus</taxon>
    </lineage>
</organism>
<keyword evidence="1" id="KW-0472">Membrane</keyword>
<name>A0A3M7Q9T3_BRAPC</name>
<dbReference type="Proteomes" id="UP000276133">
    <property type="component" value="Unassembled WGS sequence"/>
</dbReference>
<keyword evidence="1" id="KW-0812">Transmembrane</keyword>
<comment type="caution">
    <text evidence="2">The sequence shown here is derived from an EMBL/GenBank/DDBJ whole genome shotgun (WGS) entry which is preliminary data.</text>
</comment>
<reference evidence="2 3" key="1">
    <citation type="journal article" date="2018" name="Sci. Rep.">
        <title>Genomic signatures of local adaptation to the degree of environmental predictability in rotifers.</title>
        <authorList>
            <person name="Franch-Gras L."/>
            <person name="Hahn C."/>
            <person name="Garcia-Roger E.M."/>
            <person name="Carmona M.J."/>
            <person name="Serra M."/>
            <person name="Gomez A."/>
        </authorList>
    </citation>
    <scope>NUCLEOTIDE SEQUENCE [LARGE SCALE GENOMIC DNA]</scope>
    <source>
        <strain evidence="2">HYR1</strain>
    </source>
</reference>
<keyword evidence="1" id="KW-1133">Transmembrane helix</keyword>
<feature type="transmembrane region" description="Helical" evidence="1">
    <location>
        <begin position="20"/>
        <end position="43"/>
    </location>
</feature>
<sequence>MIIFSDHLRSSFPPERPGPLFFFSFFFKISFVGRVNCFFGCFISKFRLECNTYACFESKLPAFVFIISFVKIFGKTESQIGSKCIA</sequence>
<accession>A0A3M7Q9T3</accession>
<gene>
    <name evidence="2" type="ORF">BpHYR1_001567</name>
</gene>